<keyword evidence="2" id="KW-1185">Reference proteome</keyword>
<dbReference type="EMBL" id="JALLPJ020000688">
    <property type="protein sequence ID" value="KAL3785539.1"/>
    <property type="molecule type" value="Genomic_DNA"/>
</dbReference>
<gene>
    <name evidence="1" type="ORF">ACHAWO_013315</name>
</gene>
<accession>A0ABD3PCQ4</accession>
<proteinExistence type="predicted"/>
<comment type="caution">
    <text evidence="1">The sequence shown here is derived from an EMBL/GenBank/DDBJ whole genome shotgun (WGS) entry which is preliminary data.</text>
</comment>
<protein>
    <submittedName>
        <fullName evidence="1">Uncharacterized protein</fullName>
    </submittedName>
</protein>
<reference evidence="1 2" key="1">
    <citation type="submission" date="2024-10" db="EMBL/GenBank/DDBJ databases">
        <title>Updated reference genomes for cyclostephanoid diatoms.</title>
        <authorList>
            <person name="Roberts W.R."/>
            <person name="Alverson A.J."/>
        </authorList>
    </citation>
    <scope>NUCLEOTIDE SEQUENCE [LARGE SCALE GENOMIC DNA]</scope>
    <source>
        <strain evidence="1 2">AJA010-31</strain>
    </source>
</reference>
<name>A0ABD3PCQ4_9STRA</name>
<evidence type="ECO:0000313" key="2">
    <source>
        <dbReference type="Proteomes" id="UP001530400"/>
    </source>
</evidence>
<dbReference type="AlphaFoldDB" id="A0ABD3PCQ4"/>
<dbReference type="Proteomes" id="UP001530400">
    <property type="component" value="Unassembled WGS sequence"/>
</dbReference>
<organism evidence="1 2">
    <name type="scientific">Cyclotella atomus</name>
    <dbReference type="NCBI Taxonomy" id="382360"/>
    <lineage>
        <taxon>Eukaryota</taxon>
        <taxon>Sar</taxon>
        <taxon>Stramenopiles</taxon>
        <taxon>Ochrophyta</taxon>
        <taxon>Bacillariophyta</taxon>
        <taxon>Coscinodiscophyceae</taxon>
        <taxon>Thalassiosirophycidae</taxon>
        <taxon>Stephanodiscales</taxon>
        <taxon>Stephanodiscaceae</taxon>
        <taxon>Cyclotella</taxon>
    </lineage>
</organism>
<evidence type="ECO:0000313" key="1">
    <source>
        <dbReference type="EMBL" id="KAL3785539.1"/>
    </source>
</evidence>
<sequence>MPLIYEGTAKEILTEDDGILSDFFGSAEKGRLFLTGMTDEAWDNLVDMETEDQE</sequence>